<organism evidence="8 9">
    <name type="scientific">Pachysolen tannophilus NRRL Y-2460</name>
    <dbReference type="NCBI Taxonomy" id="669874"/>
    <lineage>
        <taxon>Eukaryota</taxon>
        <taxon>Fungi</taxon>
        <taxon>Dikarya</taxon>
        <taxon>Ascomycota</taxon>
        <taxon>Saccharomycotina</taxon>
        <taxon>Pichiomycetes</taxon>
        <taxon>Pachysolenaceae</taxon>
        <taxon>Pachysolen</taxon>
    </lineage>
</organism>
<evidence type="ECO:0000259" key="7">
    <source>
        <dbReference type="SMART" id="SM00014"/>
    </source>
</evidence>
<dbReference type="GO" id="GO:0016020">
    <property type="term" value="C:membrane"/>
    <property type="evidence" value="ECO:0007669"/>
    <property type="project" value="UniProtKB-SubCell"/>
</dbReference>
<proteinExistence type="inferred from homology"/>
<feature type="transmembrane region" description="Helical" evidence="6">
    <location>
        <begin position="237"/>
        <end position="257"/>
    </location>
</feature>
<comment type="subcellular location">
    <subcellularLocation>
        <location evidence="1">Membrane</location>
        <topology evidence="1">Multi-pass membrane protein</topology>
    </subcellularLocation>
</comment>
<dbReference type="Pfam" id="PF01569">
    <property type="entry name" value="PAP2"/>
    <property type="match status" value="1"/>
</dbReference>
<dbReference type="GO" id="GO:0008195">
    <property type="term" value="F:phosphatidate phosphatase activity"/>
    <property type="evidence" value="ECO:0007669"/>
    <property type="project" value="TreeGrafter"/>
</dbReference>
<dbReference type="AlphaFoldDB" id="A0A1E4U1W1"/>
<dbReference type="OrthoDB" id="10030083at2759"/>
<keyword evidence="9" id="KW-1185">Reference proteome</keyword>
<dbReference type="STRING" id="669874.A0A1E4U1W1"/>
<dbReference type="Proteomes" id="UP000094236">
    <property type="component" value="Unassembled WGS sequence"/>
</dbReference>
<comment type="similarity">
    <text evidence="2">Belongs to the PA-phosphatase related phosphoesterase family.</text>
</comment>
<keyword evidence="3 6" id="KW-0812">Transmembrane</keyword>
<dbReference type="GO" id="GO:0006644">
    <property type="term" value="P:phospholipid metabolic process"/>
    <property type="evidence" value="ECO:0007669"/>
    <property type="project" value="InterPro"/>
</dbReference>
<feature type="domain" description="Phosphatidic acid phosphatase type 2/haloperoxidase" evidence="7">
    <location>
        <begin position="85"/>
        <end position="253"/>
    </location>
</feature>
<evidence type="ECO:0000256" key="6">
    <source>
        <dbReference type="SAM" id="Phobius"/>
    </source>
</evidence>
<feature type="transmembrane region" description="Helical" evidence="6">
    <location>
        <begin position="34"/>
        <end position="52"/>
    </location>
</feature>
<dbReference type="SMART" id="SM00014">
    <property type="entry name" value="acidPPc"/>
    <property type="match status" value="1"/>
</dbReference>
<dbReference type="InterPro" id="IPR043216">
    <property type="entry name" value="PAP-like"/>
</dbReference>
<name>A0A1E4U1W1_PACTA</name>
<evidence type="ECO:0000256" key="5">
    <source>
        <dbReference type="ARBA" id="ARBA00023136"/>
    </source>
</evidence>
<dbReference type="EMBL" id="KV454011">
    <property type="protein sequence ID" value="ODV97996.1"/>
    <property type="molecule type" value="Genomic_DNA"/>
</dbReference>
<evidence type="ECO:0000313" key="9">
    <source>
        <dbReference type="Proteomes" id="UP000094236"/>
    </source>
</evidence>
<evidence type="ECO:0000256" key="2">
    <source>
        <dbReference type="ARBA" id="ARBA00008816"/>
    </source>
</evidence>
<feature type="transmembrane region" description="Helical" evidence="6">
    <location>
        <begin position="81"/>
        <end position="102"/>
    </location>
</feature>
<dbReference type="CDD" id="cd03390">
    <property type="entry name" value="PAP2_containing_1_like"/>
    <property type="match status" value="1"/>
</dbReference>
<accession>A0A1E4U1W1</accession>
<dbReference type="SUPFAM" id="SSF48317">
    <property type="entry name" value="Acid phosphatase/Vanadium-dependent haloperoxidase"/>
    <property type="match status" value="1"/>
</dbReference>
<evidence type="ECO:0000256" key="4">
    <source>
        <dbReference type="ARBA" id="ARBA00022989"/>
    </source>
</evidence>
<dbReference type="PANTHER" id="PTHR10165:SF35">
    <property type="entry name" value="RE23632P"/>
    <property type="match status" value="1"/>
</dbReference>
<dbReference type="InterPro" id="IPR036938">
    <property type="entry name" value="PAP2/HPO_sf"/>
</dbReference>
<keyword evidence="4 6" id="KW-1133">Transmembrane helix</keyword>
<dbReference type="GO" id="GO:0046839">
    <property type="term" value="P:phospholipid dephosphorylation"/>
    <property type="evidence" value="ECO:0007669"/>
    <property type="project" value="TreeGrafter"/>
</dbReference>
<evidence type="ECO:0000256" key="3">
    <source>
        <dbReference type="ARBA" id="ARBA00022692"/>
    </source>
</evidence>
<dbReference type="Gene3D" id="1.20.144.10">
    <property type="entry name" value="Phosphatidic acid phosphatase type 2/haloperoxidase"/>
    <property type="match status" value="1"/>
</dbReference>
<protein>
    <recommendedName>
        <fullName evidence="7">Phosphatidic acid phosphatase type 2/haloperoxidase domain-containing protein</fullName>
    </recommendedName>
</protein>
<dbReference type="InterPro" id="IPR000326">
    <property type="entry name" value="PAP2/HPO"/>
</dbReference>
<keyword evidence="5 6" id="KW-0472">Membrane</keyword>
<gene>
    <name evidence="8" type="ORF">PACTADRAFT_47823</name>
</gene>
<reference evidence="9" key="1">
    <citation type="submission" date="2016-05" db="EMBL/GenBank/DDBJ databases">
        <title>Comparative genomics of biotechnologically important yeasts.</title>
        <authorList>
            <consortium name="DOE Joint Genome Institute"/>
            <person name="Riley R."/>
            <person name="Haridas S."/>
            <person name="Wolfe K.H."/>
            <person name="Lopes M.R."/>
            <person name="Hittinger C.T."/>
            <person name="Goker M."/>
            <person name="Salamov A."/>
            <person name="Wisecaver J."/>
            <person name="Long T.M."/>
            <person name="Aerts A.L."/>
            <person name="Barry K."/>
            <person name="Choi C."/>
            <person name="Clum A."/>
            <person name="Coughlan A.Y."/>
            <person name="Deshpande S."/>
            <person name="Douglass A.P."/>
            <person name="Hanson S.J."/>
            <person name="Klenk H.-P."/>
            <person name="Labutti K."/>
            <person name="Lapidus A."/>
            <person name="Lindquist E."/>
            <person name="Lipzen A."/>
            <person name="Meier-Kolthoff J.P."/>
            <person name="Ohm R.A."/>
            <person name="Otillar R.P."/>
            <person name="Pangilinan J."/>
            <person name="Peng Y."/>
            <person name="Rokas A."/>
            <person name="Rosa C.A."/>
            <person name="Scheuner C."/>
            <person name="Sibirny A.A."/>
            <person name="Slot J.C."/>
            <person name="Stielow J.B."/>
            <person name="Sun H."/>
            <person name="Kurtzman C.P."/>
            <person name="Blackwell M."/>
            <person name="Grigoriev I.V."/>
            <person name="Jeffries T.W."/>
        </authorList>
    </citation>
    <scope>NUCLEOTIDE SEQUENCE [LARGE SCALE GENOMIC DNA]</scope>
    <source>
        <strain evidence="9">NRRL Y-2460</strain>
    </source>
</reference>
<feature type="transmembrane region" description="Helical" evidence="6">
    <location>
        <begin position="157"/>
        <end position="175"/>
    </location>
</feature>
<dbReference type="PANTHER" id="PTHR10165">
    <property type="entry name" value="LIPID PHOSPHATE PHOSPHATASE"/>
    <property type="match status" value="1"/>
</dbReference>
<evidence type="ECO:0000256" key="1">
    <source>
        <dbReference type="ARBA" id="ARBA00004141"/>
    </source>
</evidence>
<evidence type="ECO:0000313" key="8">
    <source>
        <dbReference type="EMBL" id="ODV97996.1"/>
    </source>
</evidence>
<sequence>MEYFTDPFQRQFSIADPTINFPFTQEEQFDNGRLVRYTVLAPLFIFSIYYASRFYKKYTLKGTGNIEGNVKISFIELLHSYHITILGFLLGLSICGVITEFLKNLIAKPRPDFIARCGPNLKKIDFTAMLINYDYTICTRPYGDYLFRDGFKSSPSGHSSIAFFGMGYLTLWLYGQMKTFSDQSNTTTNGSTTTNSTASSARKHIPMFHRLAPLLPILVALKIAISRTQDYRHHFKDVILGSSIGLVGCIITYHWFFNSLNDKNCDKAAISHDDYKMLSGGGKDISNGDDIV</sequence>